<dbReference type="Proteomes" id="UP001159363">
    <property type="component" value="Chromosome 7"/>
</dbReference>
<comment type="caution">
    <text evidence="2">The sequence shown here is derived from an EMBL/GenBank/DDBJ whole genome shotgun (WGS) entry which is preliminary data.</text>
</comment>
<name>A0ABQ9GXK4_9NEOP</name>
<proteinExistence type="predicted"/>
<organism evidence="2 3">
    <name type="scientific">Dryococelus australis</name>
    <dbReference type="NCBI Taxonomy" id="614101"/>
    <lineage>
        <taxon>Eukaryota</taxon>
        <taxon>Metazoa</taxon>
        <taxon>Ecdysozoa</taxon>
        <taxon>Arthropoda</taxon>
        <taxon>Hexapoda</taxon>
        <taxon>Insecta</taxon>
        <taxon>Pterygota</taxon>
        <taxon>Neoptera</taxon>
        <taxon>Polyneoptera</taxon>
        <taxon>Phasmatodea</taxon>
        <taxon>Verophasmatodea</taxon>
        <taxon>Anareolatae</taxon>
        <taxon>Phasmatidae</taxon>
        <taxon>Eurycanthinae</taxon>
        <taxon>Dryococelus</taxon>
    </lineage>
</organism>
<feature type="compositionally biased region" description="Polar residues" evidence="1">
    <location>
        <begin position="1"/>
        <end position="13"/>
    </location>
</feature>
<evidence type="ECO:0000313" key="3">
    <source>
        <dbReference type="Proteomes" id="UP001159363"/>
    </source>
</evidence>
<protein>
    <submittedName>
        <fullName evidence="2">Uncharacterized protein</fullName>
    </submittedName>
</protein>
<evidence type="ECO:0000256" key="1">
    <source>
        <dbReference type="SAM" id="MobiDB-lite"/>
    </source>
</evidence>
<gene>
    <name evidence="2" type="ORF">PR048_021194</name>
</gene>
<dbReference type="EMBL" id="JARBHB010000008">
    <property type="protein sequence ID" value="KAJ8876747.1"/>
    <property type="molecule type" value="Genomic_DNA"/>
</dbReference>
<reference evidence="2 3" key="1">
    <citation type="submission" date="2023-02" db="EMBL/GenBank/DDBJ databases">
        <title>LHISI_Scaffold_Assembly.</title>
        <authorList>
            <person name="Stuart O.P."/>
            <person name="Cleave R."/>
            <person name="Magrath M.J.L."/>
            <person name="Mikheyev A.S."/>
        </authorList>
    </citation>
    <scope>NUCLEOTIDE SEQUENCE [LARGE SCALE GENOMIC DNA]</scope>
    <source>
        <strain evidence="2">Daus_M_001</strain>
        <tissue evidence="2">Leg muscle</tissue>
    </source>
</reference>
<sequence>MLATTSVSHQSQEGVGPARTYSLPTTSPWEGATVAERLACSPYIKANRAQSPARSLPDFRMWESCRKMNLVGEFYRGSTVFLRPFIPALLHTHLTHSHRLARPRLVLAVNQSNVLTRRGGVAHLGRALYLRDSRIDISTQGKRAPKSERSAVVGGVAAAAPDGSTGGHAAPVLALFRGSSGVGR</sequence>
<accession>A0ABQ9GXK4</accession>
<evidence type="ECO:0000313" key="2">
    <source>
        <dbReference type="EMBL" id="KAJ8876747.1"/>
    </source>
</evidence>
<keyword evidence="3" id="KW-1185">Reference proteome</keyword>
<feature type="region of interest" description="Disordered" evidence="1">
    <location>
        <begin position="1"/>
        <end position="22"/>
    </location>
</feature>